<dbReference type="InterPro" id="IPR016477">
    <property type="entry name" value="Fructo-/Ketosamine-3-kinase"/>
</dbReference>
<keyword evidence="3" id="KW-1185">Reference proteome</keyword>
<comment type="caution">
    <text evidence="2">The sequence shown here is derived from an EMBL/GenBank/DDBJ whole genome shotgun (WGS) entry which is preliminary data.</text>
</comment>
<dbReference type="PANTHER" id="PTHR12149">
    <property type="entry name" value="FRUCTOSAMINE 3 KINASE-RELATED PROTEIN"/>
    <property type="match status" value="1"/>
</dbReference>
<protein>
    <submittedName>
        <fullName evidence="2">Fructosamine kinase family protein</fullName>
    </submittedName>
</protein>
<dbReference type="EMBL" id="JALBUS010000005">
    <property type="protein sequence ID" value="MDX8417177.1"/>
    <property type="molecule type" value="Genomic_DNA"/>
</dbReference>
<dbReference type="Pfam" id="PF03881">
    <property type="entry name" value="Fructosamin_kin"/>
    <property type="match status" value="1"/>
</dbReference>
<reference evidence="2 3" key="1">
    <citation type="submission" date="2022-03" db="EMBL/GenBank/DDBJ databases">
        <title>Novel taxa within the pig intestine.</title>
        <authorList>
            <person name="Wylensek D."/>
            <person name="Bishof K."/>
            <person name="Afrizal A."/>
            <person name="Clavel T."/>
        </authorList>
    </citation>
    <scope>NUCLEOTIDE SEQUENCE [LARGE SCALE GENOMIC DNA]</scope>
    <source>
        <strain evidence="2 3">Cla-KB-P134</strain>
    </source>
</reference>
<dbReference type="InterPro" id="IPR011009">
    <property type="entry name" value="Kinase-like_dom_sf"/>
</dbReference>
<dbReference type="GO" id="GO:0016301">
    <property type="term" value="F:kinase activity"/>
    <property type="evidence" value="ECO:0007669"/>
    <property type="project" value="UniProtKB-KW"/>
</dbReference>
<dbReference type="RefSeq" id="WP_320325470.1">
    <property type="nucleotide sequence ID" value="NZ_JALBUS010000005.1"/>
</dbReference>
<dbReference type="SUPFAM" id="SSF56112">
    <property type="entry name" value="Protein kinase-like (PK-like)"/>
    <property type="match status" value="1"/>
</dbReference>
<evidence type="ECO:0000313" key="3">
    <source>
        <dbReference type="Proteomes" id="UP001285244"/>
    </source>
</evidence>
<dbReference type="Proteomes" id="UP001285244">
    <property type="component" value="Unassembled WGS sequence"/>
</dbReference>
<dbReference type="PANTHER" id="PTHR12149:SF8">
    <property type="entry name" value="PROTEIN-RIBULOSAMINE 3-KINASE"/>
    <property type="match status" value="1"/>
</dbReference>
<dbReference type="PIRSF" id="PIRSF006221">
    <property type="entry name" value="Ketosamine-3-kinase"/>
    <property type="match status" value="1"/>
</dbReference>
<gene>
    <name evidence="2" type="ORF">MOZ64_04895</name>
</gene>
<comment type="similarity">
    <text evidence="1">Belongs to the fructosamine kinase family.</text>
</comment>
<evidence type="ECO:0000256" key="1">
    <source>
        <dbReference type="PIRNR" id="PIRNR006221"/>
    </source>
</evidence>
<keyword evidence="1" id="KW-0808">Transferase</keyword>
<proteinExistence type="inferred from homology"/>
<name>A0ABU4WNW3_9FIRM</name>
<evidence type="ECO:0000313" key="2">
    <source>
        <dbReference type="EMBL" id="MDX8417177.1"/>
    </source>
</evidence>
<dbReference type="Gene3D" id="3.90.1200.10">
    <property type="match status" value="1"/>
</dbReference>
<sequence length="283" mass="32633">MSEFDKIVDKKVLSYHSVAGGDINKAYQVKTEQDMYFIKMNTISNLDMFIQEKKGIEAIAACHVIGTPHILQMGTTYQHAYLLMDYIERGKPIASYWDVFAQELACMHSSFVGDQFGFSSDNYIGSTPQSNPFCGSWVTFFKEYRLRPMLVRNEENLSRSDRQRIIHIMEHLDELLIEPEHPSLVHGDLWSGNVMTGPDGKAWLIDPACYYGDAEVDLAMTELFGGFPPSFYTSYRQYGCLRAGYEKRKYVYNLYHLLNHLYLFGYGYYGSVIHCIEKIEGSW</sequence>
<accession>A0ABU4WNW3</accession>
<organism evidence="2 3">
    <name type="scientific">Absicoccus intestinalis</name>
    <dbReference type="NCBI Taxonomy" id="2926319"/>
    <lineage>
        <taxon>Bacteria</taxon>
        <taxon>Bacillati</taxon>
        <taxon>Bacillota</taxon>
        <taxon>Erysipelotrichia</taxon>
        <taxon>Erysipelotrichales</taxon>
        <taxon>Erysipelotrichaceae</taxon>
        <taxon>Absicoccus</taxon>
    </lineage>
</organism>
<dbReference type="Gene3D" id="3.30.200.20">
    <property type="entry name" value="Phosphorylase Kinase, domain 1"/>
    <property type="match status" value="1"/>
</dbReference>
<keyword evidence="1 2" id="KW-0418">Kinase</keyword>